<name>A0A2Z6EVY5_9BURK</name>
<reference evidence="1 2" key="1">
    <citation type="journal article" date="2018" name="Microbes Environ.">
        <title>Comparative Genomic Insights into Endofungal Lifestyles of Two Bacterial Endosymbionts, Mycoavidus cysteinexigens and Burkholderia rhizoxinica.</title>
        <authorList>
            <person name="Sharmin D."/>
            <person name="Guo Y."/>
            <person name="Nishizawa T."/>
            <person name="Ohshima S."/>
            <person name="Sato Y."/>
            <person name="Takashima Y."/>
            <person name="Narisawa K."/>
            <person name="Ohta H."/>
        </authorList>
    </citation>
    <scope>NUCLEOTIDE SEQUENCE [LARGE SCALE GENOMIC DNA]</scope>
    <source>
        <strain evidence="1 2">B1-EB</strain>
    </source>
</reference>
<protein>
    <submittedName>
        <fullName evidence="1">Lj965 prophage protein</fullName>
    </submittedName>
</protein>
<dbReference type="Proteomes" id="UP000282597">
    <property type="component" value="Chromosome"/>
</dbReference>
<evidence type="ECO:0000313" key="1">
    <source>
        <dbReference type="EMBL" id="BBE09572.1"/>
    </source>
</evidence>
<dbReference type="Pfam" id="PF08861">
    <property type="entry name" value="DUF1828"/>
    <property type="match status" value="1"/>
</dbReference>
<keyword evidence="2" id="KW-1185">Reference proteome</keyword>
<gene>
    <name evidence="1" type="ORF">MCB1EB_1411</name>
</gene>
<proteinExistence type="predicted"/>
<dbReference type="RefSeq" id="WP_052393569.1">
    <property type="nucleotide sequence ID" value="NZ_AP018150.1"/>
</dbReference>
<dbReference type="InterPro" id="IPR014960">
    <property type="entry name" value="DUF1828"/>
</dbReference>
<evidence type="ECO:0000313" key="2">
    <source>
        <dbReference type="Proteomes" id="UP000282597"/>
    </source>
</evidence>
<dbReference type="KEGG" id="mcys:MCB1EB_1411"/>
<dbReference type="EMBL" id="AP018150">
    <property type="protein sequence ID" value="BBE09572.1"/>
    <property type="molecule type" value="Genomic_DNA"/>
</dbReference>
<sequence length="124" mass="14582">MSFSNDLVNGYYEWLKCKTTWRKIGDWVEITTPYLDRHNDYIQIYLRQQDNGWILTDDGYTLNDLAQSGCHIDTPHRKRLLETLLKGFSVVQVSNCLEVRTDEENFAARTHDLIQAILAVNHFF</sequence>
<organism evidence="1 2">
    <name type="scientific">Mycoavidus cysteinexigens</name>
    <dbReference type="NCBI Taxonomy" id="1553431"/>
    <lineage>
        <taxon>Bacteria</taxon>
        <taxon>Pseudomonadati</taxon>
        <taxon>Pseudomonadota</taxon>
        <taxon>Betaproteobacteria</taxon>
        <taxon>Burkholderiales</taxon>
        <taxon>Burkholderiaceae</taxon>
        <taxon>Mycoavidus</taxon>
    </lineage>
</organism>
<accession>A0A2Z6EVY5</accession>
<dbReference type="AlphaFoldDB" id="A0A2Z6EVY5"/>